<dbReference type="EMBL" id="CAJVPJ010007607">
    <property type="protein sequence ID" value="CAG8676551.1"/>
    <property type="molecule type" value="Genomic_DNA"/>
</dbReference>
<reference evidence="1" key="1">
    <citation type="submission" date="2021-06" db="EMBL/GenBank/DDBJ databases">
        <authorList>
            <person name="Kallberg Y."/>
            <person name="Tangrot J."/>
            <person name="Rosling A."/>
        </authorList>
    </citation>
    <scope>NUCLEOTIDE SEQUENCE</scope>
    <source>
        <strain evidence="1">IA702</strain>
    </source>
</reference>
<dbReference type="AlphaFoldDB" id="A0A9N9HDG2"/>
<sequence length="116" mass="13259">ASWDCVSPVTNCVFDALVQAGTACLTRMIFESNKWTATVKNLKQDRELTTGSGATYDDIRITSGKPCRNVNDEEDDQFWNVGTVNVSRKFKEYQRQLISSLRQKKIKLTWSNTFEL</sequence>
<gene>
    <name evidence="1" type="ORF">POCULU_LOCUS11262</name>
</gene>
<comment type="caution">
    <text evidence="1">The sequence shown here is derived from an EMBL/GenBank/DDBJ whole genome shotgun (WGS) entry which is preliminary data.</text>
</comment>
<proteinExistence type="predicted"/>
<accession>A0A9N9HDG2</accession>
<organism evidence="1 2">
    <name type="scientific">Paraglomus occultum</name>
    <dbReference type="NCBI Taxonomy" id="144539"/>
    <lineage>
        <taxon>Eukaryota</taxon>
        <taxon>Fungi</taxon>
        <taxon>Fungi incertae sedis</taxon>
        <taxon>Mucoromycota</taxon>
        <taxon>Glomeromycotina</taxon>
        <taxon>Glomeromycetes</taxon>
        <taxon>Paraglomerales</taxon>
        <taxon>Paraglomeraceae</taxon>
        <taxon>Paraglomus</taxon>
    </lineage>
</organism>
<feature type="non-terminal residue" evidence="1">
    <location>
        <position position="116"/>
    </location>
</feature>
<evidence type="ECO:0000313" key="2">
    <source>
        <dbReference type="Proteomes" id="UP000789572"/>
    </source>
</evidence>
<dbReference type="OrthoDB" id="2439449at2759"/>
<keyword evidence="2" id="KW-1185">Reference proteome</keyword>
<dbReference type="Proteomes" id="UP000789572">
    <property type="component" value="Unassembled WGS sequence"/>
</dbReference>
<evidence type="ECO:0000313" key="1">
    <source>
        <dbReference type="EMBL" id="CAG8676551.1"/>
    </source>
</evidence>
<name>A0A9N9HDG2_9GLOM</name>
<protein>
    <submittedName>
        <fullName evidence="1">2138_t:CDS:1</fullName>
    </submittedName>
</protein>
<feature type="non-terminal residue" evidence="1">
    <location>
        <position position="1"/>
    </location>
</feature>